<feature type="transmembrane region" description="Helical" evidence="2">
    <location>
        <begin position="53"/>
        <end position="71"/>
    </location>
</feature>
<feature type="transmembrane region" description="Helical" evidence="2">
    <location>
        <begin position="123"/>
        <end position="144"/>
    </location>
</feature>
<feature type="transmembrane region" description="Helical" evidence="2">
    <location>
        <begin position="208"/>
        <end position="227"/>
    </location>
</feature>
<keyword evidence="2" id="KW-1133">Transmembrane helix</keyword>
<dbReference type="PANTHER" id="PTHR40465:SF1">
    <property type="entry name" value="DUF6534 DOMAIN-CONTAINING PROTEIN"/>
    <property type="match status" value="1"/>
</dbReference>
<dbReference type="OrthoDB" id="3231781at2759"/>
<evidence type="ECO:0000313" key="5">
    <source>
        <dbReference type="Proteomes" id="UP000053424"/>
    </source>
</evidence>
<feature type="domain" description="DUF6534" evidence="3">
    <location>
        <begin position="172"/>
        <end position="259"/>
    </location>
</feature>
<dbReference type="Pfam" id="PF20152">
    <property type="entry name" value="DUF6534"/>
    <property type="match status" value="1"/>
</dbReference>
<dbReference type="HOGENOM" id="CLU_046025_0_1_1"/>
<protein>
    <recommendedName>
        <fullName evidence="3">DUF6534 domain-containing protein</fullName>
    </recommendedName>
</protein>
<reference evidence="5" key="2">
    <citation type="submission" date="2015-01" db="EMBL/GenBank/DDBJ databases">
        <title>Evolutionary Origins and Diversification of the Mycorrhizal Mutualists.</title>
        <authorList>
            <consortium name="DOE Joint Genome Institute"/>
            <consortium name="Mycorrhizal Genomics Consortium"/>
            <person name="Kohler A."/>
            <person name="Kuo A."/>
            <person name="Nagy L.G."/>
            <person name="Floudas D."/>
            <person name="Copeland A."/>
            <person name="Barry K.W."/>
            <person name="Cichocki N."/>
            <person name="Veneault-Fourrey C."/>
            <person name="LaButti K."/>
            <person name="Lindquist E.A."/>
            <person name="Lipzen A."/>
            <person name="Lundell T."/>
            <person name="Morin E."/>
            <person name="Murat C."/>
            <person name="Riley R."/>
            <person name="Ohm R."/>
            <person name="Sun H."/>
            <person name="Tunlid A."/>
            <person name="Henrissat B."/>
            <person name="Grigoriev I.V."/>
            <person name="Hibbett D.S."/>
            <person name="Martin F."/>
        </authorList>
    </citation>
    <scope>NUCLEOTIDE SEQUENCE [LARGE SCALE GENOMIC DNA]</scope>
    <source>
        <strain evidence="5">h7</strain>
    </source>
</reference>
<gene>
    <name evidence="4" type="ORF">M413DRAFT_448372</name>
</gene>
<evidence type="ECO:0000256" key="2">
    <source>
        <dbReference type="SAM" id="Phobius"/>
    </source>
</evidence>
<feature type="transmembrane region" description="Helical" evidence="2">
    <location>
        <begin position="91"/>
        <end position="111"/>
    </location>
</feature>
<dbReference type="Proteomes" id="UP000053424">
    <property type="component" value="Unassembled WGS sequence"/>
</dbReference>
<keyword evidence="2" id="KW-0812">Transmembrane</keyword>
<feature type="region of interest" description="Disordered" evidence="1">
    <location>
        <begin position="268"/>
        <end position="291"/>
    </location>
</feature>
<dbReference type="STRING" id="686832.A0A0C2XIB0"/>
<feature type="transmembrane region" description="Helical" evidence="2">
    <location>
        <begin position="164"/>
        <end position="188"/>
    </location>
</feature>
<sequence>MASTTLYIYIDLDETIGALEIGSLFSAFLFGIVTLQTYNYYNTFRDDGWRTKALVAAIWLLEAGHTAGISFDVYRVSITYYGKPQLLGKFVGIGSTTCIGGAISLLVQGFFSTRLWRLLPKPYSFLGPFCIFISFVKFVATVYLTVEGTTLADVTVYHKRNDWLISSTLVASVVTDVIIAASMIYYLLRKRGKSMKRVGKIIDRLIGFTIRSGFVTSLGAIVLLITFQVKPNSLIWMAVYTFYAKLYSNSLLSALNARKELRGETISLSLGSQPNPPTTHRGTNFNVSRRSHRLSPDCSLFISQNKTKTKKSNSRFSR</sequence>
<accession>A0A0C2XIB0</accession>
<organism evidence="4 5">
    <name type="scientific">Hebeloma cylindrosporum</name>
    <dbReference type="NCBI Taxonomy" id="76867"/>
    <lineage>
        <taxon>Eukaryota</taxon>
        <taxon>Fungi</taxon>
        <taxon>Dikarya</taxon>
        <taxon>Basidiomycota</taxon>
        <taxon>Agaricomycotina</taxon>
        <taxon>Agaricomycetes</taxon>
        <taxon>Agaricomycetidae</taxon>
        <taxon>Agaricales</taxon>
        <taxon>Agaricineae</taxon>
        <taxon>Hymenogastraceae</taxon>
        <taxon>Hebeloma</taxon>
    </lineage>
</organism>
<evidence type="ECO:0000259" key="3">
    <source>
        <dbReference type="Pfam" id="PF20152"/>
    </source>
</evidence>
<feature type="compositionally biased region" description="Polar residues" evidence="1">
    <location>
        <begin position="268"/>
        <end position="288"/>
    </location>
</feature>
<feature type="transmembrane region" description="Helical" evidence="2">
    <location>
        <begin position="21"/>
        <end position="41"/>
    </location>
</feature>
<dbReference type="AlphaFoldDB" id="A0A0C2XIB0"/>
<proteinExistence type="predicted"/>
<reference evidence="4 5" key="1">
    <citation type="submission" date="2014-04" db="EMBL/GenBank/DDBJ databases">
        <authorList>
            <consortium name="DOE Joint Genome Institute"/>
            <person name="Kuo A."/>
            <person name="Gay G."/>
            <person name="Dore J."/>
            <person name="Kohler A."/>
            <person name="Nagy L.G."/>
            <person name="Floudas D."/>
            <person name="Copeland A."/>
            <person name="Barry K.W."/>
            <person name="Cichocki N."/>
            <person name="Veneault-Fourrey C."/>
            <person name="LaButti K."/>
            <person name="Lindquist E.A."/>
            <person name="Lipzen A."/>
            <person name="Lundell T."/>
            <person name="Morin E."/>
            <person name="Murat C."/>
            <person name="Sun H."/>
            <person name="Tunlid A."/>
            <person name="Henrissat B."/>
            <person name="Grigoriev I.V."/>
            <person name="Hibbett D.S."/>
            <person name="Martin F."/>
            <person name="Nordberg H.P."/>
            <person name="Cantor M.N."/>
            <person name="Hua S.X."/>
        </authorList>
    </citation>
    <scope>NUCLEOTIDE SEQUENCE [LARGE SCALE GENOMIC DNA]</scope>
    <source>
        <strain evidence="5">h7</strain>
    </source>
</reference>
<dbReference type="EMBL" id="KN831796">
    <property type="protein sequence ID" value="KIM37563.1"/>
    <property type="molecule type" value="Genomic_DNA"/>
</dbReference>
<feature type="transmembrane region" description="Helical" evidence="2">
    <location>
        <begin position="233"/>
        <end position="252"/>
    </location>
</feature>
<evidence type="ECO:0000256" key="1">
    <source>
        <dbReference type="SAM" id="MobiDB-lite"/>
    </source>
</evidence>
<name>A0A0C2XIB0_HEBCY</name>
<dbReference type="PANTHER" id="PTHR40465">
    <property type="entry name" value="CHROMOSOME 1, WHOLE GENOME SHOTGUN SEQUENCE"/>
    <property type="match status" value="1"/>
</dbReference>
<keyword evidence="5" id="KW-1185">Reference proteome</keyword>
<dbReference type="InterPro" id="IPR045339">
    <property type="entry name" value="DUF6534"/>
</dbReference>
<evidence type="ECO:0000313" key="4">
    <source>
        <dbReference type="EMBL" id="KIM37563.1"/>
    </source>
</evidence>
<keyword evidence="2" id="KW-0472">Membrane</keyword>